<feature type="compositionally biased region" description="Basic and acidic residues" evidence="1">
    <location>
        <begin position="615"/>
        <end position="624"/>
    </location>
</feature>
<accession>A0A0D2WR60</accession>
<evidence type="ECO:0000313" key="3">
    <source>
        <dbReference type="Proteomes" id="UP000008743"/>
    </source>
</evidence>
<organism evidence="2 3">
    <name type="scientific">Capsaspora owczarzaki (strain ATCC 30864)</name>
    <dbReference type="NCBI Taxonomy" id="595528"/>
    <lineage>
        <taxon>Eukaryota</taxon>
        <taxon>Filasterea</taxon>
        <taxon>Capsaspora</taxon>
    </lineage>
</organism>
<dbReference type="EMBL" id="KE346367">
    <property type="protein sequence ID" value="KJE94348.1"/>
    <property type="molecule type" value="Genomic_DNA"/>
</dbReference>
<evidence type="ECO:0000256" key="1">
    <source>
        <dbReference type="SAM" id="MobiDB-lite"/>
    </source>
</evidence>
<feature type="region of interest" description="Disordered" evidence="1">
    <location>
        <begin position="1"/>
        <end position="36"/>
    </location>
</feature>
<feature type="region of interest" description="Disordered" evidence="1">
    <location>
        <begin position="599"/>
        <end position="632"/>
    </location>
</feature>
<dbReference type="InParanoid" id="A0A0D2WR60"/>
<feature type="compositionally biased region" description="Basic and acidic residues" evidence="1">
    <location>
        <begin position="529"/>
        <end position="541"/>
    </location>
</feature>
<dbReference type="AlphaFoldDB" id="A0A0D2WR60"/>
<proteinExistence type="predicted"/>
<feature type="region of interest" description="Disordered" evidence="1">
    <location>
        <begin position="514"/>
        <end position="543"/>
    </location>
</feature>
<dbReference type="EMBL" id="KE346367">
    <property type="protein sequence ID" value="KJE94350.1"/>
    <property type="molecule type" value="Genomic_DNA"/>
</dbReference>
<dbReference type="EMBL" id="KE346367">
    <property type="protein sequence ID" value="KJE94347.1"/>
    <property type="molecule type" value="Genomic_DNA"/>
</dbReference>
<feature type="compositionally biased region" description="Polar residues" evidence="1">
    <location>
        <begin position="599"/>
        <end position="612"/>
    </location>
</feature>
<feature type="region of interest" description="Disordered" evidence="1">
    <location>
        <begin position="354"/>
        <end position="379"/>
    </location>
</feature>
<sequence length="643" mass="69468">MQEPSERPATTTTTTTTRETACRTKPSVFRSGSHEGGATKMDSVAGVPLFTTVSGRFKLCRGEFGLENSKLLWCTDCRRKKSCHYFHEIVGVLPTFLLHCTRAHLVAMGARVGVDAACISAARIAAETGPVVADRRQAEVSKLRALARNPGKNGKRREIEQLLSSCCVATGHCSMHGADSLAAPGDANPTSPSASAVSGGQTLPAGAARGIEALSDTPVKERVSSTARGPEGRSDTRAFRSSKRKLSFSEDDTPEGGLPETKRFSFGQPPPVSAANPAIRVSIAKSIANESTRKVGAATRYDLTRAHPFVFDRPTQPAPPPSAVQSTKTRPLALALLIGTAGGHQVHAEEPKSILPQNSESQWSTTATHCPSESEPLTVPAEATTDPEAVHANDATTTQQLPRPSTTRTTLTSPAVEQPCHKPGCSTGGNHRAIRRFAHSTPKRPLIRARTSPPSIKQLIEEASQPPLSHRVPSFEIARAATGTSLHRWVVELVTKSVDEHFERYSPRLRNTLRHFAHRRGATSGARSRGSEPPKRPEQPRHVPMHGVMLSYDDATSNVLDMMLDDPAMEDAAFLLATEIEVLPEPDLDVARTVSPTRASRNDNMILPSSLQRKQHAEVPDSQRDSALNTQSQRDFIGDYCDM</sequence>
<gene>
    <name evidence="2" type="ORF">CAOG_005005</name>
</gene>
<dbReference type="EMBL" id="KE346367">
    <property type="protein sequence ID" value="KJE94349.1"/>
    <property type="molecule type" value="Genomic_DNA"/>
</dbReference>
<keyword evidence="3" id="KW-1185">Reference proteome</keyword>
<feature type="region of interest" description="Disordered" evidence="1">
    <location>
        <begin position="391"/>
        <end position="431"/>
    </location>
</feature>
<protein>
    <submittedName>
        <fullName evidence="2">Uncharacterized protein</fullName>
    </submittedName>
</protein>
<feature type="compositionally biased region" description="Polar residues" evidence="1">
    <location>
        <begin position="188"/>
        <end position="201"/>
    </location>
</feature>
<name>A0A0D2WR60_CAPO3</name>
<feature type="region of interest" description="Disordered" evidence="1">
    <location>
        <begin position="184"/>
        <end position="203"/>
    </location>
</feature>
<reference evidence="2" key="1">
    <citation type="submission" date="2011-02" db="EMBL/GenBank/DDBJ databases">
        <title>The Genome Sequence of Capsaspora owczarzaki ATCC 30864.</title>
        <authorList>
            <consortium name="The Broad Institute Genome Sequencing Platform"/>
            <person name="Russ C."/>
            <person name="Cuomo C."/>
            <person name="Burger G."/>
            <person name="Gray M.W."/>
            <person name="Holland P.W.H."/>
            <person name="King N."/>
            <person name="Lang F.B.F."/>
            <person name="Roger A.J."/>
            <person name="Ruiz-Trillo I."/>
            <person name="Young S.K."/>
            <person name="Zeng Q."/>
            <person name="Gargeya S."/>
            <person name="Alvarado L."/>
            <person name="Berlin A."/>
            <person name="Chapman S.B."/>
            <person name="Chen Z."/>
            <person name="Freedman E."/>
            <person name="Gellesch M."/>
            <person name="Goldberg J."/>
            <person name="Griggs A."/>
            <person name="Gujja S."/>
            <person name="Heilman E."/>
            <person name="Heiman D."/>
            <person name="Howarth C."/>
            <person name="Mehta T."/>
            <person name="Neiman D."/>
            <person name="Pearson M."/>
            <person name="Roberts A."/>
            <person name="Saif S."/>
            <person name="Shea T."/>
            <person name="Shenoy N."/>
            <person name="Sisk P."/>
            <person name="Stolte C."/>
            <person name="Sykes S."/>
            <person name="White J."/>
            <person name="Yandava C."/>
            <person name="Haas B."/>
            <person name="Nusbaum C."/>
            <person name="Birren B."/>
        </authorList>
    </citation>
    <scope>NUCLEOTIDE SEQUENCE</scope>
    <source>
        <strain evidence="2">ATCC 30864</strain>
    </source>
</reference>
<reference evidence="3" key="2">
    <citation type="submission" date="2011-02" db="EMBL/GenBank/DDBJ databases">
        <title>The Genome Sequence of Capsaspora owczarzaki ATCC 30864.</title>
        <authorList>
            <person name="Russ C."/>
            <person name="Cuomo C."/>
            <person name="Burger G."/>
            <person name="Gray M.W."/>
            <person name="Holland P.W.H."/>
            <person name="King N."/>
            <person name="Lang F.B.F."/>
            <person name="Roger A.J."/>
            <person name="Ruiz-Trillo I."/>
            <person name="Young S.K."/>
            <person name="Zeng Q."/>
            <person name="Gargeya S."/>
            <person name="Alvarado L."/>
            <person name="Berlin A."/>
            <person name="Chapman S.B."/>
            <person name="Chen Z."/>
            <person name="Freedman E."/>
            <person name="Gellesch M."/>
            <person name="Goldberg J."/>
            <person name="Griggs A."/>
            <person name="Gujja S."/>
            <person name="Heilman E."/>
            <person name="Heiman D."/>
            <person name="Howarth C."/>
            <person name="Mehta T."/>
            <person name="Neiman D."/>
            <person name="Pearson M."/>
            <person name="Roberts A."/>
            <person name="Saif S."/>
            <person name="Shea T."/>
            <person name="Shenoy N."/>
            <person name="Sisk P."/>
            <person name="Stolte C."/>
            <person name="Sykes S."/>
            <person name="White J."/>
            <person name="Yandava C."/>
            <person name="Haas B."/>
            <person name="Nusbaum C."/>
            <person name="Birren B."/>
        </authorList>
    </citation>
    <scope>NUCLEOTIDE SEQUENCE</scope>
    <source>
        <strain evidence="3">ATCC 30864</strain>
    </source>
</reference>
<dbReference type="RefSeq" id="XP_004346690.2">
    <property type="nucleotide sequence ID" value="XM_004346640.2"/>
</dbReference>
<feature type="compositionally biased region" description="Low complexity" evidence="1">
    <location>
        <begin position="396"/>
        <end position="413"/>
    </location>
</feature>
<evidence type="ECO:0000313" key="2">
    <source>
        <dbReference type="EMBL" id="KJE94350.1"/>
    </source>
</evidence>
<dbReference type="SMART" id="SM01366">
    <property type="entry name" value="c-clamp"/>
    <property type="match status" value="1"/>
</dbReference>
<feature type="region of interest" description="Disordered" evidence="1">
    <location>
        <begin position="211"/>
        <end position="273"/>
    </location>
</feature>
<feature type="compositionally biased region" description="Polar residues" evidence="1">
    <location>
        <begin position="355"/>
        <end position="371"/>
    </location>
</feature>
<dbReference type="Proteomes" id="UP000008743">
    <property type="component" value="Unassembled WGS sequence"/>
</dbReference>